<dbReference type="Proteomes" id="UP001642464">
    <property type="component" value="Unassembled WGS sequence"/>
</dbReference>
<evidence type="ECO:0000256" key="4">
    <source>
        <dbReference type="ARBA" id="ARBA00023080"/>
    </source>
</evidence>
<evidence type="ECO:0000256" key="5">
    <source>
        <dbReference type="RuleBase" id="RU367024"/>
    </source>
</evidence>
<evidence type="ECO:0000256" key="1">
    <source>
        <dbReference type="ARBA" id="ARBA00005142"/>
    </source>
</evidence>
<dbReference type="InterPro" id="IPR033704">
    <property type="entry name" value="dUTPase_trimeric"/>
</dbReference>
<dbReference type="InterPro" id="IPR008181">
    <property type="entry name" value="dUTPase"/>
</dbReference>
<keyword evidence="5" id="KW-0479">Metal-binding</keyword>
<dbReference type="EMBL" id="CAXAMM010044338">
    <property type="protein sequence ID" value="CAK9114238.1"/>
    <property type="molecule type" value="Genomic_DNA"/>
</dbReference>
<feature type="non-terminal residue" evidence="7">
    <location>
        <position position="255"/>
    </location>
</feature>
<dbReference type="EC" id="3.6.1.23" evidence="5"/>
<evidence type="ECO:0000313" key="7">
    <source>
        <dbReference type="EMBL" id="CAK9114238.1"/>
    </source>
</evidence>
<dbReference type="SUPFAM" id="SSF51283">
    <property type="entry name" value="dUTPase-like"/>
    <property type="match status" value="1"/>
</dbReference>
<dbReference type="Pfam" id="PF00692">
    <property type="entry name" value="dUTPase"/>
    <property type="match status" value="1"/>
</dbReference>
<comment type="pathway">
    <text evidence="1 5">Pyrimidine metabolism; dUMP biosynthesis; dUMP from dCTP (dUTP route): step 2/2.</text>
</comment>
<comment type="caution">
    <text evidence="7">The sequence shown here is derived from an EMBL/GenBank/DDBJ whole genome shotgun (WGS) entry which is preliminary data.</text>
</comment>
<accession>A0ABP0SPA0</accession>
<keyword evidence="8" id="KW-1185">Reference proteome</keyword>
<reference evidence="7 8" key="1">
    <citation type="submission" date="2024-02" db="EMBL/GenBank/DDBJ databases">
        <authorList>
            <person name="Chen Y."/>
            <person name="Shah S."/>
            <person name="Dougan E. K."/>
            <person name="Thang M."/>
            <person name="Chan C."/>
        </authorList>
    </citation>
    <scope>NUCLEOTIDE SEQUENCE [LARGE SCALE GENOMIC DNA]</scope>
</reference>
<evidence type="ECO:0000313" key="8">
    <source>
        <dbReference type="Proteomes" id="UP001642464"/>
    </source>
</evidence>
<name>A0ABP0SPA0_9DINO</name>
<keyword evidence="3 5" id="KW-0378">Hydrolase</keyword>
<evidence type="ECO:0000256" key="3">
    <source>
        <dbReference type="ARBA" id="ARBA00022801"/>
    </source>
</evidence>
<dbReference type="Gene3D" id="2.70.40.10">
    <property type="match status" value="1"/>
</dbReference>
<organism evidence="7 8">
    <name type="scientific">Durusdinium trenchii</name>
    <dbReference type="NCBI Taxonomy" id="1381693"/>
    <lineage>
        <taxon>Eukaryota</taxon>
        <taxon>Sar</taxon>
        <taxon>Alveolata</taxon>
        <taxon>Dinophyceae</taxon>
        <taxon>Suessiales</taxon>
        <taxon>Symbiodiniaceae</taxon>
        <taxon>Durusdinium</taxon>
    </lineage>
</organism>
<sequence>MEIQPTERKMVPRGVALELPPGSYGKIATRSSFAVKGVDMVGGVIDPDFRGEVKIILANNGSKALSIKPGDRVGQLILEKFAKVDVIQSNSLSGFGSTGVAVRHGRKENRSFAGIPEDELPVEAVVGDHGRSGQSMLPPTPMYVFFDGTFWSREGELMAQFVVRLKSQDLVEFSWMFPWAMVQELQKPTSRNSPITFDQEVSQGVITVQMHRHNAWRKKLYDTEVSAPPPSDDITAGVVTLGTLENGSLFVRVDN</sequence>
<keyword evidence="4 5" id="KW-0546">Nucleotide metabolism</keyword>
<dbReference type="PANTHER" id="PTHR11241">
    <property type="entry name" value="DEOXYURIDINE 5'-TRIPHOSPHATE NUCLEOTIDOHYDROLASE"/>
    <property type="match status" value="1"/>
</dbReference>
<gene>
    <name evidence="7" type="ORF">SCF082_LOCUS52927</name>
</gene>
<dbReference type="InterPro" id="IPR036157">
    <property type="entry name" value="dUTPase-like_sf"/>
</dbReference>
<evidence type="ECO:0000259" key="6">
    <source>
        <dbReference type="Pfam" id="PF00692"/>
    </source>
</evidence>
<feature type="non-terminal residue" evidence="7">
    <location>
        <position position="1"/>
    </location>
</feature>
<protein>
    <recommendedName>
        <fullName evidence="5">Deoxyuridine 5'-triphosphate nucleotidohydrolase</fullName>
        <shortName evidence="5">dUTPase</shortName>
        <ecNumber evidence="5">3.6.1.23</ecNumber>
    </recommendedName>
    <alternativeName>
        <fullName evidence="5">dUTP pyrophosphatase</fullName>
    </alternativeName>
</protein>
<feature type="domain" description="dUTPase-like" evidence="6">
    <location>
        <begin position="3"/>
        <end position="90"/>
    </location>
</feature>
<dbReference type="InterPro" id="IPR029054">
    <property type="entry name" value="dUTPase-like"/>
</dbReference>
<comment type="similarity">
    <text evidence="2 5">Belongs to the dUTPase family.</text>
</comment>
<dbReference type="CDD" id="cd07557">
    <property type="entry name" value="trimeric_dUTPase"/>
    <property type="match status" value="1"/>
</dbReference>
<comment type="catalytic activity">
    <reaction evidence="5">
        <text>dUTP + H2O = dUMP + diphosphate + H(+)</text>
        <dbReference type="Rhea" id="RHEA:10248"/>
        <dbReference type="ChEBI" id="CHEBI:15377"/>
        <dbReference type="ChEBI" id="CHEBI:15378"/>
        <dbReference type="ChEBI" id="CHEBI:33019"/>
        <dbReference type="ChEBI" id="CHEBI:61555"/>
        <dbReference type="ChEBI" id="CHEBI:246422"/>
        <dbReference type="EC" id="3.6.1.23"/>
    </reaction>
</comment>
<keyword evidence="5" id="KW-0460">Magnesium</keyword>
<proteinExistence type="inferred from homology"/>
<evidence type="ECO:0000256" key="2">
    <source>
        <dbReference type="ARBA" id="ARBA00006581"/>
    </source>
</evidence>
<comment type="function">
    <text evidence="5">Involved in nucleotide metabolism via production of dUMP, the immediate precursor of thymidine nucleotides, and decreases the intracellular concentration of dUTP so that uracil cannot be incorporated into DNA.</text>
</comment>
<comment type="cofactor">
    <cofactor evidence="5">
        <name>Mg(2+)</name>
        <dbReference type="ChEBI" id="CHEBI:18420"/>
    </cofactor>
</comment>
<dbReference type="PANTHER" id="PTHR11241:SF0">
    <property type="entry name" value="DEOXYURIDINE 5'-TRIPHOSPHATE NUCLEOTIDOHYDROLASE"/>
    <property type="match status" value="1"/>
</dbReference>